<accession>A0A3A9Y2J8</accession>
<sequence length="138" mass="14078">MTTHFQSVPSGAQLTLLGGPLLAAATVGTWLAWLSWNTGYRTDPETGAVSGPYAVWQVAGCVLTLAVIAAAGGWWLSPWLVAPVMAVAFTVPWAVQAASSDDSGLWGVGAMLVLVGTAAGSGVVSLGTRLLRLRLTGA</sequence>
<protein>
    <submittedName>
        <fullName evidence="3">Uncharacterized protein</fullName>
    </submittedName>
</protein>
<gene>
    <name evidence="3" type="ORF">D7044_15285</name>
    <name evidence="2" type="ORF">D7147_03110</name>
</gene>
<organism evidence="3 5">
    <name type="scientific">Micromonospora musae</name>
    <dbReference type="NCBI Taxonomy" id="1894970"/>
    <lineage>
        <taxon>Bacteria</taxon>
        <taxon>Bacillati</taxon>
        <taxon>Actinomycetota</taxon>
        <taxon>Actinomycetes</taxon>
        <taxon>Micromonosporales</taxon>
        <taxon>Micromonosporaceae</taxon>
        <taxon>Micromonospora</taxon>
    </lineage>
</organism>
<reference evidence="4 5" key="1">
    <citation type="submission" date="2018-09" db="EMBL/GenBank/DDBJ databases">
        <title>Micromonospora sp. nov. MS1-9, isolated from a root of Musa sp.</title>
        <authorList>
            <person name="Kuncharoen N."/>
            <person name="Kudo T."/>
            <person name="Ohkuma M."/>
            <person name="Yuki M."/>
            <person name="Tanasupawat S."/>
        </authorList>
    </citation>
    <scope>NUCLEOTIDE SEQUENCE [LARGE SCALE GENOMIC DNA]</scope>
    <source>
        <strain evidence="3 5">MS1-9</strain>
        <strain evidence="2 4">NGC1-4</strain>
    </source>
</reference>
<keyword evidence="1" id="KW-0472">Membrane</keyword>
<evidence type="ECO:0000313" key="2">
    <source>
        <dbReference type="EMBL" id="RKN24009.1"/>
    </source>
</evidence>
<feature type="transmembrane region" description="Helical" evidence="1">
    <location>
        <begin position="12"/>
        <end position="33"/>
    </location>
</feature>
<dbReference type="EMBL" id="RAZT01000007">
    <property type="protein sequence ID" value="RKN31671.1"/>
    <property type="molecule type" value="Genomic_DNA"/>
</dbReference>
<keyword evidence="4" id="KW-1185">Reference proteome</keyword>
<dbReference type="OrthoDB" id="4246695at2"/>
<keyword evidence="1" id="KW-1133">Transmembrane helix</keyword>
<name>A0A3A9Y2J8_9ACTN</name>
<evidence type="ECO:0000313" key="3">
    <source>
        <dbReference type="EMBL" id="RKN31671.1"/>
    </source>
</evidence>
<proteinExistence type="predicted"/>
<evidence type="ECO:0000313" key="4">
    <source>
        <dbReference type="Proteomes" id="UP000271548"/>
    </source>
</evidence>
<dbReference type="Proteomes" id="UP000275865">
    <property type="component" value="Unassembled WGS sequence"/>
</dbReference>
<dbReference type="AlphaFoldDB" id="A0A3A9Y2J8"/>
<evidence type="ECO:0000256" key="1">
    <source>
        <dbReference type="SAM" id="Phobius"/>
    </source>
</evidence>
<dbReference type="EMBL" id="RAZS01000001">
    <property type="protein sequence ID" value="RKN24009.1"/>
    <property type="molecule type" value="Genomic_DNA"/>
</dbReference>
<keyword evidence="1" id="KW-0812">Transmembrane</keyword>
<dbReference type="Proteomes" id="UP000271548">
    <property type="component" value="Unassembled WGS sequence"/>
</dbReference>
<feature type="transmembrane region" description="Helical" evidence="1">
    <location>
        <begin position="53"/>
        <end position="72"/>
    </location>
</feature>
<comment type="caution">
    <text evidence="3">The sequence shown here is derived from an EMBL/GenBank/DDBJ whole genome shotgun (WGS) entry which is preliminary data.</text>
</comment>
<feature type="transmembrane region" description="Helical" evidence="1">
    <location>
        <begin position="104"/>
        <end position="126"/>
    </location>
</feature>
<dbReference type="RefSeq" id="WP_120673685.1">
    <property type="nucleotide sequence ID" value="NZ_RAZS01000001.1"/>
</dbReference>
<feature type="transmembrane region" description="Helical" evidence="1">
    <location>
        <begin position="79"/>
        <end position="98"/>
    </location>
</feature>
<evidence type="ECO:0000313" key="5">
    <source>
        <dbReference type="Proteomes" id="UP000275865"/>
    </source>
</evidence>